<keyword evidence="2" id="KW-0812">Transmembrane</keyword>
<evidence type="ECO:0000256" key="3">
    <source>
        <dbReference type="SAM" id="SignalP"/>
    </source>
</evidence>
<feature type="chain" id="PRO_5010804096" description="DUF8003 domain-containing protein" evidence="3">
    <location>
        <begin position="23"/>
        <end position="1309"/>
    </location>
</feature>
<dbReference type="InterPro" id="IPR058316">
    <property type="entry name" value="DUF8003"/>
</dbReference>
<feature type="transmembrane region" description="Helical" evidence="2">
    <location>
        <begin position="878"/>
        <end position="898"/>
    </location>
</feature>
<evidence type="ECO:0000256" key="1">
    <source>
        <dbReference type="SAM" id="MobiDB-lite"/>
    </source>
</evidence>
<dbReference type="ExpressionAtlas" id="A0A1D6FFK3">
    <property type="expression patterns" value="baseline and differential"/>
</dbReference>
<dbReference type="SMART" id="SM01411">
    <property type="entry name" value="Ephrin_rec_like"/>
    <property type="match status" value="1"/>
</dbReference>
<name>A0A1D6FFK3_MAIZE</name>
<dbReference type="Pfam" id="PF26010">
    <property type="entry name" value="DUF8003"/>
    <property type="match status" value="1"/>
</dbReference>
<dbReference type="EMBL" id="CM000784">
    <property type="protein sequence ID" value="AQK90696.1"/>
    <property type="molecule type" value="Genomic_DNA"/>
</dbReference>
<keyword evidence="3" id="KW-0732">Signal</keyword>
<accession>A0A1D6FFK3</accession>
<feature type="region of interest" description="Disordered" evidence="1">
    <location>
        <begin position="49"/>
        <end position="69"/>
    </location>
</feature>
<feature type="domain" description="DUF8003" evidence="4">
    <location>
        <begin position="790"/>
        <end position="864"/>
    </location>
</feature>
<protein>
    <recommendedName>
        <fullName evidence="4">DUF8003 domain-containing protein</fullName>
    </recommendedName>
</protein>
<keyword evidence="2" id="KW-1133">Transmembrane helix</keyword>
<evidence type="ECO:0000256" key="2">
    <source>
        <dbReference type="SAM" id="Phobius"/>
    </source>
</evidence>
<evidence type="ECO:0000313" key="5">
    <source>
        <dbReference type="EMBL" id="AQK90696.1"/>
    </source>
</evidence>
<organism evidence="5">
    <name type="scientific">Zea mays</name>
    <name type="common">Maize</name>
    <dbReference type="NCBI Taxonomy" id="4577"/>
    <lineage>
        <taxon>Eukaryota</taxon>
        <taxon>Viridiplantae</taxon>
        <taxon>Streptophyta</taxon>
        <taxon>Embryophyta</taxon>
        <taxon>Tracheophyta</taxon>
        <taxon>Spermatophyta</taxon>
        <taxon>Magnoliopsida</taxon>
        <taxon>Liliopsida</taxon>
        <taxon>Poales</taxon>
        <taxon>Poaceae</taxon>
        <taxon>PACMAD clade</taxon>
        <taxon>Panicoideae</taxon>
        <taxon>Andropogonodae</taxon>
        <taxon>Andropogoneae</taxon>
        <taxon>Tripsacinae</taxon>
        <taxon>Zea</taxon>
    </lineage>
</organism>
<feature type="compositionally biased region" description="Pro residues" evidence="1">
    <location>
        <begin position="53"/>
        <end position="63"/>
    </location>
</feature>
<gene>
    <name evidence="5" type="ORF">ZEAMMB73_Zm00001d008789</name>
</gene>
<dbReference type="PANTHER" id="PTHR31513">
    <property type="entry name" value="EPHRIN TYPE-B RECEPTOR"/>
    <property type="match status" value="1"/>
</dbReference>
<dbReference type="PANTHER" id="PTHR31513:SF1">
    <property type="entry name" value="EPHRIN TYPE-B RECEPTOR"/>
    <property type="match status" value="1"/>
</dbReference>
<proteinExistence type="predicted"/>
<keyword evidence="2" id="KW-0472">Membrane</keyword>
<feature type="signal peptide" evidence="3">
    <location>
        <begin position="1"/>
        <end position="22"/>
    </location>
</feature>
<reference evidence="5" key="1">
    <citation type="submission" date="2015-12" db="EMBL/GenBank/DDBJ databases">
        <title>Update maize B73 reference genome by single molecule sequencing technologies.</title>
        <authorList>
            <consortium name="Maize Genome Sequencing Project"/>
            <person name="Ware D."/>
        </authorList>
    </citation>
    <scope>NUCLEOTIDE SEQUENCE</scope>
    <source>
        <tissue evidence="5">Seedling</tissue>
    </source>
</reference>
<sequence>MACHLSPLFNLRLLLLLGAVLGNAVLVRAGGAEASDRAEPDPYSILTWHDYSPPSPPLPPPDPASSTATCEGDLHGKGDFRTHCEVFEEVELGDDIYITGNGSLVLLSGASLTCEKVGCVISANLSGEVHLSRGVRVRAGRVSLVATNITVADTVVVNTTALAGAPPDRTSGVPTGTHGDGGGHGGRGASCFVKEGQTQEDSWGGDAYAWSDLEHPWSYGSKGGSTSVEKDYGGAGGGIVWLFADDLVMNGTVLADGGDSNEKGGGGSGGSIFIRAASMYGGGKISASGGDGLAGGGGGRVSINVFSRHDDTQIFVHGGRSSGCPDNAGAAGTLYEAVPKSLIVSNNNLSTQTDTLLLEFPNQPLWTNVFVRNRAKVAVPLLWSRVQVQGQLSLLSGAILTFGLTGYPYSEFELMAEELLMSDSIIKVFGALRMSVKMLLMWNSRMEIDGGGDSIVATSLLDASNLIVLKESSVIHSNANLGVRGQGVLNLSGDGDTIEAQRLILSLFYSIQVGPGSVLRGPLVNRSSDDVAPKLNCEADSCPVEIIHPPEDCNLNSSLSFTLQVCRVEDIDVWGVVQGTVIHFNRARSVTVHTSGTISATGFGCRSGVGQGKMLRSGVCGGGGHGGKGGNGFYKGDLAEGGAIYGNADLPCELGSGSGNDSTELSTAGGGIIVMGSWDYSLPSLALYGSVESNGGSYASGSVGGPGGGSGGTILLFVHTLSLAESSVLSSVGGFGSTGSGGGGGGRIHFHWSNIPTGDEYVPVAAVKGSILTSGGVSKGLGYSGGNGTVTGKACPKGLYGTFCKECPLGTYKNVTGSSKSLCFPCPPGELPHRAIYTNVRGGAAETPCPYRCVSDRYRMPHCYTALEELIYTFGGPWLFGLFLSGLLILLALVLSVARMKFVGTDELPGPAPTHQGSQIDHSFPFLESLNEVIETNRAEESQGHVHRMYFMGPNTFSEPWHLPHSPPEQITEIVYEDAFNRFVDEINTLAAYQWWEGSIYSILCILAYPLAWSWQQWRRRKKLQRLREFVRSEYDHSCLKSCRSRALYEGLKVTATPDLMLGYLDFFLGGDEKRPDLPPRLRQRFPMSLIFGGDGSYMAPFSLNSDSVLTSLMSQAVPSWIWHRLVAGLNAQLRLVRGGNLKVTFLPVINWLESHANPSLAENGIRVDLAWFQATALGYCQLGLLVYAVEGEAALTEPDGSPRVKIEQHTPTQNMLADTQLSQSRIKDALMRKRITGGVLNSNSLRTLKDRRDLFYPFSHILHNSKPVGHQVFLCHCYCPQSDYESVHFVLNADLGSVELNCRILLVW</sequence>
<evidence type="ECO:0000259" key="4">
    <source>
        <dbReference type="Pfam" id="PF26010"/>
    </source>
</evidence>